<protein>
    <recommendedName>
        <fullName evidence="3">SMI1/KNR4 family protein</fullName>
    </recommendedName>
</protein>
<gene>
    <name evidence="1" type="ORF">J2S05_003112</name>
</gene>
<dbReference type="Proteomes" id="UP001225034">
    <property type="component" value="Unassembled WGS sequence"/>
</dbReference>
<dbReference type="EMBL" id="JAUSUA010000005">
    <property type="protein sequence ID" value="MDQ0208301.1"/>
    <property type="molecule type" value="Genomic_DNA"/>
</dbReference>
<comment type="caution">
    <text evidence="1">The sequence shown here is derived from an EMBL/GenBank/DDBJ whole genome shotgun (WGS) entry which is preliminary data.</text>
</comment>
<dbReference type="RefSeq" id="WP_306984275.1">
    <property type="nucleotide sequence ID" value="NZ_JAUSUA010000005.1"/>
</dbReference>
<organism evidence="1 2">
    <name type="scientific">Alkalicoccobacillus murimartini</name>
    <dbReference type="NCBI Taxonomy" id="171685"/>
    <lineage>
        <taxon>Bacteria</taxon>
        <taxon>Bacillati</taxon>
        <taxon>Bacillota</taxon>
        <taxon>Bacilli</taxon>
        <taxon>Bacillales</taxon>
        <taxon>Bacillaceae</taxon>
        <taxon>Alkalicoccobacillus</taxon>
    </lineage>
</organism>
<evidence type="ECO:0000313" key="2">
    <source>
        <dbReference type="Proteomes" id="UP001225034"/>
    </source>
</evidence>
<accession>A0ABT9YKN5</accession>
<proteinExistence type="predicted"/>
<evidence type="ECO:0000313" key="1">
    <source>
        <dbReference type="EMBL" id="MDQ0208301.1"/>
    </source>
</evidence>
<evidence type="ECO:0008006" key="3">
    <source>
        <dbReference type="Google" id="ProtNLM"/>
    </source>
</evidence>
<reference evidence="1 2" key="1">
    <citation type="submission" date="2023-07" db="EMBL/GenBank/DDBJ databases">
        <title>Genomic Encyclopedia of Type Strains, Phase IV (KMG-IV): sequencing the most valuable type-strain genomes for metagenomic binning, comparative biology and taxonomic classification.</title>
        <authorList>
            <person name="Goeker M."/>
        </authorList>
    </citation>
    <scope>NUCLEOTIDE SEQUENCE [LARGE SCALE GENOMIC DNA]</scope>
    <source>
        <strain evidence="1 2">DSM 19154</strain>
    </source>
</reference>
<name>A0ABT9YKN5_9BACI</name>
<sequence length="269" mass="31154">MKPLLTCTTEELILLLTLCGFSETARGLGESMLGEKSEESWNTLIDGASHQLILKGVWDLEKSANDEIPLSEDLQEFIRDYATSSYLLRFVDIQAGRSFLLHSLTEEYWIEHVVSHDIIHEFGQVTVSDANKDLKSFYAFKDPSTIEELSFTLSTEQFDLLSESSNSENIQSEIDKPDEKRAFDQFIHVLKEHNWELQNVSRFYLGENQNELQMTDILFFMNSNDGIWCVEYIEENEDILVHFTLKSSSDWLSKCMKLVKKHFVQLETL</sequence>
<keyword evidence="2" id="KW-1185">Reference proteome</keyword>